<evidence type="ECO:0000313" key="3">
    <source>
        <dbReference type="EMBL" id="SHF11315.1"/>
    </source>
</evidence>
<dbReference type="SUPFAM" id="SSF55785">
    <property type="entry name" value="PYP-like sensor domain (PAS domain)"/>
    <property type="match status" value="1"/>
</dbReference>
<dbReference type="PROSITE" id="PS50112">
    <property type="entry name" value="PAS"/>
    <property type="match status" value="1"/>
</dbReference>
<gene>
    <name evidence="3" type="ORF">SAMN02745164_01807</name>
</gene>
<feature type="domain" description="PAS" evidence="1">
    <location>
        <begin position="1"/>
        <end position="68"/>
    </location>
</feature>
<dbReference type="RefSeq" id="WP_072865575.1">
    <property type="nucleotide sequence ID" value="NZ_FQUI01000036.1"/>
</dbReference>
<dbReference type="PANTHER" id="PTHR46663:SF2">
    <property type="entry name" value="GGDEF DOMAIN-CONTAINING PROTEIN"/>
    <property type="match status" value="1"/>
</dbReference>
<dbReference type="STRING" id="1122195.SAMN02745164_01807"/>
<dbReference type="SMART" id="SM00267">
    <property type="entry name" value="GGDEF"/>
    <property type="match status" value="1"/>
</dbReference>
<dbReference type="InterPro" id="IPR035965">
    <property type="entry name" value="PAS-like_dom_sf"/>
</dbReference>
<dbReference type="InterPro" id="IPR043128">
    <property type="entry name" value="Rev_trsase/Diguanyl_cyclase"/>
</dbReference>
<evidence type="ECO:0000313" key="4">
    <source>
        <dbReference type="Proteomes" id="UP000184334"/>
    </source>
</evidence>
<dbReference type="SUPFAM" id="SSF55781">
    <property type="entry name" value="GAF domain-like"/>
    <property type="match status" value="1"/>
</dbReference>
<evidence type="ECO:0000259" key="1">
    <source>
        <dbReference type="PROSITE" id="PS50112"/>
    </source>
</evidence>
<accession>A0A1M4Z024</accession>
<dbReference type="PANTHER" id="PTHR46663">
    <property type="entry name" value="DIGUANYLATE CYCLASE DGCT-RELATED"/>
    <property type="match status" value="1"/>
</dbReference>
<organism evidence="3 4">
    <name type="scientific">Marinitoga hydrogenitolerans (strain DSM 16785 / JCM 12826 / AT1271)</name>
    <dbReference type="NCBI Taxonomy" id="1122195"/>
    <lineage>
        <taxon>Bacteria</taxon>
        <taxon>Thermotogati</taxon>
        <taxon>Thermotogota</taxon>
        <taxon>Thermotogae</taxon>
        <taxon>Petrotogales</taxon>
        <taxon>Petrotogaceae</taxon>
        <taxon>Marinitoga</taxon>
    </lineage>
</organism>
<dbReference type="CDD" id="cd00130">
    <property type="entry name" value="PAS"/>
    <property type="match status" value="1"/>
</dbReference>
<feature type="domain" description="GGDEF" evidence="2">
    <location>
        <begin position="314"/>
        <end position="444"/>
    </location>
</feature>
<comment type="caution">
    <text evidence="3">The sequence shown here is derived from an EMBL/GenBank/DDBJ whole genome shotgun (WGS) entry which is preliminary data.</text>
</comment>
<protein>
    <submittedName>
        <fullName evidence="3">PAS domain S-box-containing protein/diguanylate cyclase (GGDEF) domain-containing protein</fullName>
    </submittedName>
</protein>
<dbReference type="NCBIfam" id="TIGR00229">
    <property type="entry name" value="sensory_box"/>
    <property type="match status" value="1"/>
</dbReference>
<dbReference type="OrthoDB" id="45260at2"/>
<reference evidence="3" key="1">
    <citation type="submission" date="2016-11" db="EMBL/GenBank/DDBJ databases">
        <authorList>
            <person name="Varghese N."/>
            <person name="Submissions S."/>
        </authorList>
    </citation>
    <scope>NUCLEOTIDE SEQUENCE [LARGE SCALE GENOMIC DNA]</scope>
    <source>
        <strain evidence="3">DSM 16785</strain>
    </source>
</reference>
<evidence type="ECO:0000259" key="2">
    <source>
        <dbReference type="PROSITE" id="PS50887"/>
    </source>
</evidence>
<dbReference type="InterPro" id="IPR029016">
    <property type="entry name" value="GAF-like_dom_sf"/>
</dbReference>
<dbReference type="NCBIfam" id="TIGR00254">
    <property type="entry name" value="GGDEF"/>
    <property type="match status" value="1"/>
</dbReference>
<dbReference type="SUPFAM" id="SSF55073">
    <property type="entry name" value="Nucleotide cyclase"/>
    <property type="match status" value="1"/>
</dbReference>
<dbReference type="EMBL" id="FQUI01000036">
    <property type="protein sequence ID" value="SHF11315.1"/>
    <property type="molecule type" value="Genomic_DNA"/>
</dbReference>
<dbReference type="Gene3D" id="3.30.450.40">
    <property type="match status" value="1"/>
</dbReference>
<dbReference type="GO" id="GO:0006355">
    <property type="term" value="P:regulation of DNA-templated transcription"/>
    <property type="evidence" value="ECO:0007669"/>
    <property type="project" value="InterPro"/>
</dbReference>
<keyword evidence="4" id="KW-1185">Reference proteome</keyword>
<dbReference type="FunFam" id="3.30.70.270:FF:000001">
    <property type="entry name" value="Diguanylate cyclase domain protein"/>
    <property type="match status" value="1"/>
</dbReference>
<dbReference type="PROSITE" id="PS50887">
    <property type="entry name" value="GGDEF"/>
    <property type="match status" value="1"/>
</dbReference>
<proteinExistence type="predicted"/>
<sequence length="446" mass="52236">MNIDFDSFNFLYLILDKNGKISDINKYGCKLLGLPKNMILGKNIFNTFISEEDKDFLYILFHTAINERKKIIQKQGQIKLLNSKKECIYINLYCELFENSFVCFGFDITEKIKLEHLRDKIHKINKLIINSYKVNNICDYFLNETIKIIDGAEAGTIIMKTPDNLYRFVAAVNFDLEKLKSVTLTEDSLQLQKNVFIRKNIIKKYKNNKYLNIMIKYGKVKDIKSSLIIPIIIDDKFEGSISLDSFTRENAFDEDDFKLGEIISNELSQVIKRKKMEEKLRYMALHDQLTSLPNRLYFYDQAERLLKLAKRKKMNLAFVYIDLKHFKSINDNYGHDAGDYLLYEFAETLKKSSRESDFPARIGGDEFIVILFDVSRNDVINVIKRLKNKLNIPIIYENVKLKIDFNCGVAFFPKHGENVENLINFADKAMYNAKNSNKLMEFYEGE</sequence>
<dbReference type="Pfam" id="PF00989">
    <property type="entry name" value="PAS"/>
    <property type="match status" value="1"/>
</dbReference>
<dbReference type="Proteomes" id="UP000184334">
    <property type="component" value="Unassembled WGS sequence"/>
</dbReference>
<dbReference type="Gene3D" id="3.30.70.270">
    <property type="match status" value="1"/>
</dbReference>
<name>A0A1M4Z024_MARH1</name>
<dbReference type="InterPro" id="IPR013767">
    <property type="entry name" value="PAS_fold"/>
</dbReference>
<dbReference type="InterPro" id="IPR029787">
    <property type="entry name" value="Nucleotide_cyclase"/>
</dbReference>
<dbReference type="CDD" id="cd01949">
    <property type="entry name" value="GGDEF"/>
    <property type="match status" value="1"/>
</dbReference>
<dbReference type="InterPro" id="IPR052163">
    <property type="entry name" value="DGC-Regulatory_Protein"/>
</dbReference>
<dbReference type="AlphaFoldDB" id="A0A1M4Z024"/>
<dbReference type="InterPro" id="IPR000160">
    <property type="entry name" value="GGDEF_dom"/>
</dbReference>
<dbReference type="Gene3D" id="3.30.450.20">
    <property type="entry name" value="PAS domain"/>
    <property type="match status" value="1"/>
</dbReference>
<dbReference type="Pfam" id="PF00990">
    <property type="entry name" value="GGDEF"/>
    <property type="match status" value="1"/>
</dbReference>
<dbReference type="InterPro" id="IPR000014">
    <property type="entry name" value="PAS"/>
</dbReference>